<dbReference type="Proteomes" id="UP001530315">
    <property type="component" value="Unassembled WGS sequence"/>
</dbReference>
<accession>A0ABD3PIG1</accession>
<protein>
    <recommendedName>
        <fullName evidence="5">Coiled-coil domain-containing protein 40</fullName>
    </recommendedName>
</protein>
<feature type="coiled-coil region" evidence="1">
    <location>
        <begin position="305"/>
        <end position="423"/>
    </location>
</feature>
<keyword evidence="4" id="KW-1185">Reference proteome</keyword>
<evidence type="ECO:0000313" key="4">
    <source>
        <dbReference type="Proteomes" id="UP001530315"/>
    </source>
</evidence>
<keyword evidence="1" id="KW-0175">Coiled coil</keyword>
<dbReference type="AlphaFoldDB" id="A0ABD3PIG1"/>
<sequence length="930" mass="106585">MNSSEDNDYRADNDDNGDNDEIPAGASVVVSRSSQDEGGGEYSSPSSKAEMRSYSKEYEEEGVSDLIQANPMLERIRLTLHQQLLQTRDRVKLELIEKERALKETKKLREDAGIELYGVQQQLSRLQSSLKSVEELYGSVSKERVEGQEKSLEARQGYAKKAKSVEDLRDEASRRREELDSLLEKIRQARNYNDAMKSEVAVTRTVANKTGEDLKARAKGKLDQDAYIDGLNRQVTKLEDEIALAKAQMRAQKEQSADADKMIRETRGALDALAGEQRQLVQQWNASVVALGRRDQALYAATTALRKVQDSIKDAEDENARLERDIASLRESIEAIEVSRDRLDNEIVFAENNATKTQSNLVALSETFTILQEALKNANQEEMALVSAISKIEGEISAMNHKCELLIRERQAVENEISTARHEQMNMSEVAQSLAKQEKYILAKIHDKEIESANILNEIARLDIDRLNTQAHNLQLEEKLNEELAVLKGAEATINEKETELRRCIDEIEKKTIRVAKLNREYNKMVEDCEDEEPLGPLEATIKNLSKQVDRESSEIRSLQREWLTRQTELINTTRKTNTLQEKDSESTARLGVLRQKLLRLNQENHTNESEFKSIEYKSRGLHTDMTRLNDLIEQNRRRRAEWENKIAVNAMEFERELSELDQRSIKLDGQMAEVQSNRAKILAEIKDNEEQIKVWEKKIQVEKETHEELHTSKDAIDTKGMEREIKKMKRILESLTITQEQLLRDMELAIHRREDIAIKYKNTKHHGNNSKQQNITKGEQVKKIQHATSKLERLESCIQDATQSVAVARDDLSAIKMVLKATRDQLHSSAHMRKSLEKELAELEFAKTRIISMCGLYKEVIQRYESLDKGDVPPVNVSARAEFEVEKQMLAAKARMEMLSNIITGLSMKFDEYQEIFDKMSEILHAIPN</sequence>
<feature type="coiled-coil region" evidence="1">
    <location>
        <begin position="672"/>
        <end position="706"/>
    </location>
</feature>
<feature type="coiled-coil region" evidence="1">
    <location>
        <begin position="162"/>
        <end position="199"/>
    </location>
</feature>
<dbReference type="PANTHER" id="PTHR16275:SF8">
    <property type="entry name" value="COILED-COIL DOMAIN-CONTAINING PROTEIN 40"/>
    <property type="match status" value="1"/>
</dbReference>
<gene>
    <name evidence="3" type="ORF">ACHAW5_007898</name>
</gene>
<dbReference type="PANTHER" id="PTHR16275">
    <property type="entry name" value="COILED-COIL DOMAIN-CONTAINING PROTEIN 40"/>
    <property type="match status" value="1"/>
</dbReference>
<dbReference type="EMBL" id="JALLAZ020000761">
    <property type="protein sequence ID" value="KAL3787779.1"/>
    <property type="molecule type" value="Genomic_DNA"/>
</dbReference>
<name>A0ABD3PIG1_9STRA</name>
<feature type="coiled-coil region" evidence="1">
    <location>
        <begin position="457"/>
        <end position="562"/>
    </location>
</feature>
<evidence type="ECO:0008006" key="5">
    <source>
        <dbReference type="Google" id="ProtNLM"/>
    </source>
</evidence>
<organism evidence="3 4">
    <name type="scientific">Stephanodiscus triporus</name>
    <dbReference type="NCBI Taxonomy" id="2934178"/>
    <lineage>
        <taxon>Eukaryota</taxon>
        <taxon>Sar</taxon>
        <taxon>Stramenopiles</taxon>
        <taxon>Ochrophyta</taxon>
        <taxon>Bacillariophyta</taxon>
        <taxon>Coscinodiscophyceae</taxon>
        <taxon>Thalassiosirophycidae</taxon>
        <taxon>Stephanodiscales</taxon>
        <taxon>Stephanodiscaceae</taxon>
        <taxon>Stephanodiscus</taxon>
    </lineage>
</organism>
<proteinExistence type="predicted"/>
<dbReference type="Gene3D" id="1.10.287.1490">
    <property type="match status" value="1"/>
</dbReference>
<feature type="region of interest" description="Disordered" evidence="2">
    <location>
        <begin position="1"/>
        <end position="59"/>
    </location>
</feature>
<dbReference type="InterPro" id="IPR037386">
    <property type="entry name" value="CCDC40"/>
</dbReference>
<evidence type="ECO:0000256" key="2">
    <source>
        <dbReference type="SAM" id="MobiDB-lite"/>
    </source>
</evidence>
<feature type="coiled-coil region" evidence="1">
    <location>
        <begin position="228"/>
        <end position="255"/>
    </location>
</feature>
<comment type="caution">
    <text evidence="3">The sequence shown here is derived from an EMBL/GenBank/DDBJ whole genome shotgun (WGS) entry which is preliminary data.</text>
</comment>
<evidence type="ECO:0000256" key="1">
    <source>
        <dbReference type="SAM" id="Coils"/>
    </source>
</evidence>
<evidence type="ECO:0000313" key="3">
    <source>
        <dbReference type="EMBL" id="KAL3787779.1"/>
    </source>
</evidence>
<reference evidence="3 4" key="1">
    <citation type="submission" date="2024-10" db="EMBL/GenBank/DDBJ databases">
        <title>Updated reference genomes for cyclostephanoid diatoms.</title>
        <authorList>
            <person name="Roberts W.R."/>
            <person name="Alverson A.J."/>
        </authorList>
    </citation>
    <scope>NUCLEOTIDE SEQUENCE [LARGE SCALE GENOMIC DNA]</scope>
    <source>
        <strain evidence="3 4">AJA276-08</strain>
    </source>
</reference>